<dbReference type="AlphaFoldDB" id="A0AAD1YRK6"/>
<feature type="domain" description="Disease resistance N-terminal" evidence="8">
    <location>
        <begin position="68"/>
        <end position="133"/>
    </location>
</feature>
<dbReference type="Proteomes" id="UP000834106">
    <property type="component" value="Chromosome 2"/>
</dbReference>
<keyword evidence="10" id="KW-1185">Reference proteome</keyword>
<dbReference type="InterPro" id="IPR041118">
    <property type="entry name" value="Rx_N"/>
</dbReference>
<dbReference type="InterPro" id="IPR038005">
    <property type="entry name" value="RX-like_CC"/>
</dbReference>
<dbReference type="PANTHER" id="PTHR19338:SF73">
    <property type="entry name" value="DISEASE RESISTANCE PROTEIN RGA2-LIKE"/>
    <property type="match status" value="1"/>
</dbReference>
<sequence length="193" mass="21919">MESHRREEEYLPPTRPHLPPFYRENAPPPSYYGENPPPPPFYGGNAPLPPYTGKMSFPLLDHRKSATDLISGVKDQVETLHKELSLMKAFLKDSREKRNESEYVRELVKQITVVAYDAEDIIDTFVVSESSERGRGVKKMIPVFGNKNLLNVAKDIESIKTKVKEIYDNKIYIAARHNIPASASITGRMAAYL</sequence>
<dbReference type="GO" id="GO:0005524">
    <property type="term" value="F:ATP binding"/>
    <property type="evidence" value="ECO:0007669"/>
    <property type="project" value="UniProtKB-KW"/>
</dbReference>
<keyword evidence="2" id="KW-0433">Leucine-rich repeat</keyword>
<evidence type="ECO:0000313" key="10">
    <source>
        <dbReference type="Proteomes" id="UP000834106"/>
    </source>
</evidence>
<evidence type="ECO:0000256" key="2">
    <source>
        <dbReference type="ARBA" id="ARBA00022614"/>
    </source>
</evidence>
<comment type="similarity">
    <text evidence="1">Belongs to the disease resistance NB-LRR family.</text>
</comment>
<evidence type="ECO:0000256" key="5">
    <source>
        <dbReference type="ARBA" id="ARBA00022821"/>
    </source>
</evidence>
<feature type="region of interest" description="Disordered" evidence="7">
    <location>
        <begin position="1"/>
        <end position="47"/>
    </location>
</feature>
<accession>A0AAD1YRK6</accession>
<proteinExistence type="inferred from homology"/>
<evidence type="ECO:0000256" key="1">
    <source>
        <dbReference type="ARBA" id="ARBA00008894"/>
    </source>
</evidence>
<keyword evidence="4" id="KW-0547">Nucleotide-binding</keyword>
<keyword evidence="3" id="KW-0677">Repeat</keyword>
<reference evidence="9" key="1">
    <citation type="submission" date="2023-05" db="EMBL/GenBank/DDBJ databases">
        <authorList>
            <person name="Huff M."/>
        </authorList>
    </citation>
    <scope>NUCLEOTIDE SEQUENCE</scope>
</reference>
<evidence type="ECO:0000256" key="6">
    <source>
        <dbReference type="ARBA" id="ARBA00022840"/>
    </source>
</evidence>
<gene>
    <name evidence="9" type="ORF">FPE_LOCUS2685</name>
</gene>
<protein>
    <recommendedName>
        <fullName evidence="8">Disease resistance N-terminal domain-containing protein</fullName>
    </recommendedName>
</protein>
<evidence type="ECO:0000256" key="3">
    <source>
        <dbReference type="ARBA" id="ARBA00022737"/>
    </source>
</evidence>
<dbReference type="PANTHER" id="PTHR19338">
    <property type="entry name" value="TRANSLOCASE OF INNER MITOCHONDRIAL MEMBRANE 13 HOMOLOG"/>
    <property type="match status" value="1"/>
</dbReference>
<evidence type="ECO:0000259" key="8">
    <source>
        <dbReference type="Pfam" id="PF18052"/>
    </source>
</evidence>
<dbReference type="GO" id="GO:0006952">
    <property type="term" value="P:defense response"/>
    <property type="evidence" value="ECO:0007669"/>
    <property type="project" value="UniProtKB-KW"/>
</dbReference>
<evidence type="ECO:0000256" key="7">
    <source>
        <dbReference type="SAM" id="MobiDB-lite"/>
    </source>
</evidence>
<evidence type="ECO:0000313" key="9">
    <source>
        <dbReference type="EMBL" id="CAI9755254.1"/>
    </source>
</evidence>
<feature type="compositionally biased region" description="Pro residues" evidence="7">
    <location>
        <begin position="26"/>
        <end position="41"/>
    </location>
</feature>
<organism evidence="9 10">
    <name type="scientific">Fraxinus pennsylvanica</name>
    <dbReference type="NCBI Taxonomy" id="56036"/>
    <lineage>
        <taxon>Eukaryota</taxon>
        <taxon>Viridiplantae</taxon>
        <taxon>Streptophyta</taxon>
        <taxon>Embryophyta</taxon>
        <taxon>Tracheophyta</taxon>
        <taxon>Spermatophyta</taxon>
        <taxon>Magnoliopsida</taxon>
        <taxon>eudicotyledons</taxon>
        <taxon>Gunneridae</taxon>
        <taxon>Pentapetalae</taxon>
        <taxon>asterids</taxon>
        <taxon>lamiids</taxon>
        <taxon>Lamiales</taxon>
        <taxon>Oleaceae</taxon>
        <taxon>Oleeae</taxon>
        <taxon>Fraxinus</taxon>
    </lineage>
</organism>
<dbReference type="Pfam" id="PF18052">
    <property type="entry name" value="Rx_N"/>
    <property type="match status" value="1"/>
</dbReference>
<evidence type="ECO:0000256" key="4">
    <source>
        <dbReference type="ARBA" id="ARBA00022741"/>
    </source>
</evidence>
<dbReference type="Gene3D" id="1.20.5.4130">
    <property type="match status" value="1"/>
</dbReference>
<name>A0AAD1YRK6_9LAMI</name>
<dbReference type="CDD" id="cd14798">
    <property type="entry name" value="RX-CC_like"/>
    <property type="match status" value="1"/>
</dbReference>
<keyword evidence="5" id="KW-0611">Plant defense</keyword>
<dbReference type="EMBL" id="OU503037">
    <property type="protein sequence ID" value="CAI9755254.1"/>
    <property type="molecule type" value="Genomic_DNA"/>
</dbReference>
<keyword evidence="6" id="KW-0067">ATP-binding</keyword>